<dbReference type="OrthoDB" id="568307at2759"/>
<dbReference type="AlphaFoldDB" id="A0A2P6TZ87"/>
<keyword evidence="2" id="KW-0472">Membrane</keyword>
<feature type="transmembrane region" description="Helical" evidence="2">
    <location>
        <begin position="65"/>
        <end position="89"/>
    </location>
</feature>
<evidence type="ECO:0000313" key="4">
    <source>
        <dbReference type="Proteomes" id="UP000239899"/>
    </source>
</evidence>
<keyword evidence="2" id="KW-0812">Transmembrane</keyword>
<keyword evidence="2" id="KW-1133">Transmembrane helix</keyword>
<reference evidence="3 4" key="1">
    <citation type="journal article" date="2018" name="Plant J.">
        <title>Genome sequences of Chlorella sorokiniana UTEX 1602 and Micractinium conductrix SAG 241.80: implications to maltose excretion by a green alga.</title>
        <authorList>
            <person name="Arriola M.B."/>
            <person name="Velmurugan N."/>
            <person name="Zhang Y."/>
            <person name="Plunkett M.H."/>
            <person name="Hondzo H."/>
            <person name="Barney B.M."/>
        </authorList>
    </citation>
    <scope>NUCLEOTIDE SEQUENCE [LARGE SCALE GENOMIC DNA]</scope>
    <source>
        <strain evidence="4">UTEX 1602</strain>
    </source>
</reference>
<accession>A0A2P6TZ87</accession>
<keyword evidence="4" id="KW-1185">Reference proteome</keyword>
<feature type="transmembrane region" description="Helical" evidence="2">
    <location>
        <begin position="95"/>
        <end position="122"/>
    </location>
</feature>
<dbReference type="PANTHER" id="PTHR37385:SF2">
    <property type="entry name" value="PROTEIN LPA2"/>
    <property type="match status" value="1"/>
</dbReference>
<evidence type="ECO:0000313" key="3">
    <source>
        <dbReference type="EMBL" id="PRW59350.1"/>
    </source>
</evidence>
<sequence length="133" mass="14208">MLRVPGMPCTHPHLYQHPPAVQLKRGPRKAGGGKKQQGPTVIAPVRDQVYGGGPQTPVQKAENTVVATLACLFFVILVEGILVAGSGFMSEEMDAWVASFVLPAFTPTMGLFLAISTGYGLWKTRSAPEEKSS</sequence>
<proteinExistence type="predicted"/>
<dbReference type="InterPro" id="IPR038789">
    <property type="entry name" value="LPA2-like"/>
</dbReference>
<dbReference type="EMBL" id="LHPG02000004">
    <property type="protein sequence ID" value="PRW59350.1"/>
    <property type="molecule type" value="Genomic_DNA"/>
</dbReference>
<feature type="region of interest" description="Disordered" evidence="1">
    <location>
        <begin position="1"/>
        <end position="46"/>
    </location>
</feature>
<evidence type="ECO:0000256" key="2">
    <source>
        <dbReference type="SAM" id="Phobius"/>
    </source>
</evidence>
<protein>
    <submittedName>
        <fullName evidence="3">LOW PSII ACCUMULATION chloroplastic</fullName>
    </submittedName>
</protein>
<comment type="caution">
    <text evidence="3">The sequence shown here is derived from an EMBL/GenBank/DDBJ whole genome shotgun (WGS) entry which is preliminary data.</text>
</comment>
<dbReference type="Proteomes" id="UP000239899">
    <property type="component" value="Unassembled WGS sequence"/>
</dbReference>
<organism evidence="3 4">
    <name type="scientific">Chlorella sorokiniana</name>
    <name type="common">Freshwater green alga</name>
    <dbReference type="NCBI Taxonomy" id="3076"/>
    <lineage>
        <taxon>Eukaryota</taxon>
        <taxon>Viridiplantae</taxon>
        <taxon>Chlorophyta</taxon>
        <taxon>core chlorophytes</taxon>
        <taxon>Trebouxiophyceae</taxon>
        <taxon>Chlorellales</taxon>
        <taxon>Chlorellaceae</taxon>
        <taxon>Chlorella clade</taxon>
        <taxon>Chlorella</taxon>
    </lineage>
</organism>
<evidence type="ECO:0000256" key="1">
    <source>
        <dbReference type="SAM" id="MobiDB-lite"/>
    </source>
</evidence>
<dbReference type="PANTHER" id="PTHR37385">
    <property type="entry name" value="PROTEIN LOW PSII ACCUMULATION 2, CHLOROPLASTIC"/>
    <property type="match status" value="1"/>
</dbReference>
<name>A0A2P6TZ87_CHLSO</name>
<gene>
    <name evidence="3" type="ORF">C2E21_2290</name>
</gene>